<gene>
    <name evidence="2" type="ORF">PTRG_06013</name>
</gene>
<evidence type="ECO:0000259" key="1">
    <source>
        <dbReference type="Pfam" id="PF00817"/>
    </source>
</evidence>
<dbReference type="Gene3D" id="3.30.70.270">
    <property type="match status" value="1"/>
</dbReference>
<feature type="domain" description="UmuC" evidence="1">
    <location>
        <begin position="23"/>
        <end position="96"/>
    </location>
</feature>
<dbReference type="HOGENOM" id="CLU_2016403_0_0_1"/>
<evidence type="ECO:0000313" key="2">
    <source>
        <dbReference type="EMBL" id="EDU48933.1"/>
    </source>
</evidence>
<dbReference type="PANTHER" id="PTHR46404:SF1">
    <property type="entry name" value="DNA POLYMERASE IOTA"/>
    <property type="match status" value="1"/>
</dbReference>
<evidence type="ECO:0000313" key="3">
    <source>
        <dbReference type="Proteomes" id="UP000001471"/>
    </source>
</evidence>
<dbReference type="GO" id="GO:0003887">
    <property type="term" value="F:DNA-directed DNA polymerase activity"/>
    <property type="evidence" value="ECO:0007669"/>
    <property type="project" value="TreeGrafter"/>
</dbReference>
<dbReference type="InterPro" id="IPR043502">
    <property type="entry name" value="DNA/RNA_pol_sf"/>
</dbReference>
<dbReference type="SUPFAM" id="SSF56672">
    <property type="entry name" value="DNA/RNA polymerases"/>
    <property type="match status" value="1"/>
</dbReference>
<dbReference type="STRING" id="426418.B2W875"/>
<dbReference type="InterPro" id="IPR043128">
    <property type="entry name" value="Rev_trsase/Diguanyl_cyclase"/>
</dbReference>
<dbReference type="GO" id="GO:0019985">
    <property type="term" value="P:translesion synthesis"/>
    <property type="evidence" value="ECO:0007669"/>
    <property type="project" value="TreeGrafter"/>
</dbReference>
<dbReference type="EMBL" id="DS231619">
    <property type="protein sequence ID" value="EDU48933.1"/>
    <property type="molecule type" value="Genomic_DNA"/>
</dbReference>
<accession>B2W875</accession>
<dbReference type="InParanoid" id="B2W875"/>
<dbReference type="Pfam" id="PF00817">
    <property type="entry name" value="IMS"/>
    <property type="match status" value="1"/>
</dbReference>
<dbReference type="Proteomes" id="UP000001471">
    <property type="component" value="Unassembled WGS sequence"/>
</dbReference>
<sequence>MPKRQLQPIILHFVRLCTYSCPCATALAQSGLRKLQLIHEAKRVCPDVVIVLGEDLTRFRDASKHLYAFLRSFSWNSRCERLGFDERLVYLPPTWYKTVMHVHCYRTSRDHIVGSATSSIGSG</sequence>
<name>B2W875_PYRTR</name>
<organism evidence="2 3">
    <name type="scientific">Pyrenophora tritici-repentis (strain Pt-1C-BFP)</name>
    <name type="common">Wheat tan spot fungus</name>
    <name type="synonym">Drechslera tritici-repentis</name>
    <dbReference type="NCBI Taxonomy" id="426418"/>
    <lineage>
        <taxon>Eukaryota</taxon>
        <taxon>Fungi</taxon>
        <taxon>Dikarya</taxon>
        <taxon>Ascomycota</taxon>
        <taxon>Pezizomycotina</taxon>
        <taxon>Dothideomycetes</taxon>
        <taxon>Pleosporomycetidae</taxon>
        <taxon>Pleosporales</taxon>
        <taxon>Pleosporineae</taxon>
        <taxon>Pleosporaceae</taxon>
        <taxon>Pyrenophora</taxon>
    </lineage>
</organism>
<proteinExistence type="predicted"/>
<dbReference type="OrthoDB" id="447129at2759"/>
<protein>
    <recommendedName>
        <fullName evidence="1">UmuC domain-containing protein</fullName>
    </recommendedName>
</protein>
<dbReference type="GO" id="GO:0006281">
    <property type="term" value="P:DNA repair"/>
    <property type="evidence" value="ECO:0007669"/>
    <property type="project" value="InterPro"/>
</dbReference>
<dbReference type="InterPro" id="IPR001126">
    <property type="entry name" value="UmuC"/>
</dbReference>
<dbReference type="AlphaFoldDB" id="B2W875"/>
<dbReference type="PANTHER" id="PTHR46404">
    <property type="entry name" value="DNA POLYMERASE IOTA"/>
    <property type="match status" value="1"/>
</dbReference>
<reference evidence="3" key="1">
    <citation type="journal article" date="2013" name="G3 (Bethesda)">
        <title>Comparative genomics of a plant-pathogenic fungus, Pyrenophora tritici-repentis, reveals transduplication and the impact of repeat elements on pathogenicity and population divergence.</title>
        <authorList>
            <person name="Manning V.A."/>
            <person name="Pandelova I."/>
            <person name="Dhillon B."/>
            <person name="Wilhelm L.J."/>
            <person name="Goodwin S.B."/>
            <person name="Berlin A.M."/>
            <person name="Figueroa M."/>
            <person name="Freitag M."/>
            <person name="Hane J.K."/>
            <person name="Henrissat B."/>
            <person name="Holman W.H."/>
            <person name="Kodira C.D."/>
            <person name="Martin J."/>
            <person name="Oliver R.P."/>
            <person name="Robbertse B."/>
            <person name="Schackwitz W."/>
            <person name="Schwartz D.C."/>
            <person name="Spatafora J.W."/>
            <person name="Turgeon B.G."/>
            <person name="Yandava C."/>
            <person name="Young S."/>
            <person name="Zhou S."/>
            <person name="Zeng Q."/>
            <person name="Grigoriev I.V."/>
            <person name="Ma L.-J."/>
            <person name="Ciuffetti L.M."/>
        </authorList>
    </citation>
    <scope>NUCLEOTIDE SEQUENCE [LARGE SCALE GENOMIC DNA]</scope>
    <source>
        <strain evidence="3">Pt-1C-BFP</strain>
    </source>
</reference>